<feature type="transmembrane region" description="Helical" evidence="1">
    <location>
        <begin position="78"/>
        <end position="99"/>
    </location>
</feature>
<dbReference type="InterPro" id="IPR018677">
    <property type="entry name" value="DUF2157"/>
</dbReference>
<feature type="transmembrane region" description="Helical" evidence="1">
    <location>
        <begin position="378"/>
        <end position="400"/>
    </location>
</feature>
<sequence>MSSEKFRYQLRQEAQRWRSEGLINGTQFQQLSDRYRFDHLDTQAKNRFTLVLLGLGSVLIGLGVITFVAANWQDIPRLVRVALLLGTFIGVSGAGFFLWRQPTSEPSQTSPQNWQSQAPQERWQSRLGQMLLLLGGLILGANMALMAQMFHIGGSSYGLFLLWGLGVLVMAYSLRLTSLGTLAIVLIVIGYWHGWMDYMQIGQREDGSLLSFLVQQMPILISVLFLPLAYWCRSKALFTVLAIAVAVSLISNPFNLSSSQSGLFSAVVAVLPAALLWSYDDTLWSRIFRRTAAEPTGERSASLVRPFQPIARRLAIAYLGGAFFWLSFGWIWNDNSWLYILRTPLEWRSQLNVAILGSVAIAQWLYLLRFARTRSGRFYLNVNTSAVLLFIGITALVIFWDIQVQSLPVVAPFVFNVLMAVLAIGVVRESVAIADRSAFWFGIVLLILQIFSRMLEYDTGLLLKALAFVLCGVGVIGAGLWFERYVRTLNPVSANGEE</sequence>
<dbReference type="Pfam" id="PF09925">
    <property type="entry name" value="DUF2157"/>
    <property type="match status" value="1"/>
</dbReference>
<evidence type="ECO:0000259" key="2">
    <source>
        <dbReference type="Pfam" id="PF09925"/>
    </source>
</evidence>
<organism evidence="3 4">
    <name type="scientific">Myxacorys almedinensis A</name>
    <dbReference type="NCBI Taxonomy" id="2690445"/>
    <lineage>
        <taxon>Bacteria</taxon>
        <taxon>Bacillati</taxon>
        <taxon>Cyanobacteriota</taxon>
        <taxon>Cyanophyceae</taxon>
        <taxon>Leptolyngbyales</taxon>
        <taxon>Leptolyngbyaceae</taxon>
        <taxon>Myxacorys</taxon>
        <taxon>Myxacorys almedinensis</taxon>
    </lineage>
</organism>
<dbReference type="EMBL" id="WVIE01000016">
    <property type="protein sequence ID" value="NDJ18486.1"/>
    <property type="molecule type" value="Genomic_DNA"/>
</dbReference>
<protein>
    <submittedName>
        <fullName evidence="3">DUF2157 domain-containing protein</fullName>
    </submittedName>
</protein>
<comment type="caution">
    <text evidence="3">The sequence shown here is derived from an EMBL/GenBank/DDBJ whole genome shotgun (WGS) entry which is preliminary data.</text>
</comment>
<reference evidence="3" key="1">
    <citation type="submission" date="2019-12" db="EMBL/GenBank/DDBJ databases">
        <title>High-Quality draft genome sequences of three cyanobacteria isolated from the limestone walls of the Old Cathedral of Coimbra.</title>
        <authorList>
            <person name="Tiago I."/>
            <person name="Soares F."/>
            <person name="Portugal A."/>
        </authorList>
    </citation>
    <scope>NUCLEOTIDE SEQUENCE</scope>
    <source>
        <strain evidence="3">A</strain>
    </source>
</reference>
<feature type="transmembrane region" description="Helical" evidence="1">
    <location>
        <begin position="315"/>
        <end position="333"/>
    </location>
</feature>
<accession>A0A8J8CKD2</accession>
<feature type="transmembrane region" description="Helical" evidence="1">
    <location>
        <begin position="208"/>
        <end position="229"/>
    </location>
</feature>
<dbReference type="AlphaFoldDB" id="A0A8J8CKD2"/>
<evidence type="ECO:0000313" key="3">
    <source>
        <dbReference type="EMBL" id="NDJ18486.1"/>
    </source>
</evidence>
<feature type="transmembrane region" description="Helical" evidence="1">
    <location>
        <begin position="262"/>
        <end position="279"/>
    </location>
</feature>
<feature type="domain" description="DUF2157" evidence="2">
    <location>
        <begin position="15"/>
        <end position="179"/>
    </location>
</feature>
<dbReference type="Proteomes" id="UP000646053">
    <property type="component" value="Unassembled WGS sequence"/>
</dbReference>
<keyword evidence="4" id="KW-1185">Reference proteome</keyword>
<gene>
    <name evidence="3" type="ORF">GS601_14485</name>
</gene>
<feature type="transmembrane region" description="Helical" evidence="1">
    <location>
        <begin position="50"/>
        <end position="72"/>
    </location>
</feature>
<feature type="transmembrane region" description="Helical" evidence="1">
    <location>
        <begin position="130"/>
        <end position="150"/>
    </location>
</feature>
<name>A0A8J8CKD2_9CYAN</name>
<feature type="transmembrane region" description="Helical" evidence="1">
    <location>
        <begin position="236"/>
        <end position="256"/>
    </location>
</feature>
<feature type="transmembrane region" description="Helical" evidence="1">
    <location>
        <begin position="406"/>
        <end position="426"/>
    </location>
</feature>
<feature type="transmembrane region" description="Helical" evidence="1">
    <location>
        <begin position="353"/>
        <end position="371"/>
    </location>
</feature>
<keyword evidence="1" id="KW-0472">Membrane</keyword>
<evidence type="ECO:0000256" key="1">
    <source>
        <dbReference type="SAM" id="Phobius"/>
    </source>
</evidence>
<feature type="transmembrane region" description="Helical" evidence="1">
    <location>
        <begin position="156"/>
        <end position="174"/>
    </location>
</feature>
<keyword evidence="1" id="KW-0812">Transmembrane</keyword>
<dbReference type="RefSeq" id="WP_162424010.1">
    <property type="nucleotide sequence ID" value="NZ_WVIE01000016.1"/>
</dbReference>
<feature type="transmembrane region" description="Helical" evidence="1">
    <location>
        <begin position="179"/>
        <end position="196"/>
    </location>
</feature>
<evidence type="ECO:0000313" key="4">
    <source>
        <dbReference type="Proteomes" id="UP000646053"/>
    </source>
</evidence>
<feature type="transmembrane region" description="Helical" evidence="1">
    <location>
        <begin position="461"/>
        <end position="482"/>
    </location>
</feature>
<keyword evidence="1" id="KW-1133">Transmembrane helix</keyword>
<proteinExistence type="predicted"/>
<feature type="transmembrane region" description="Helical" evidence="1">
    <location>
        <begin position="438"/>
        <end position="455"/>
    </location>
</feature>